<dbReference type="Proteomes" id="UP000183174">
    <property type="component" value="Unassembled WGS sequence"/>
</dbReference>
<dbReference type="AlphaFoldDB" id="A0A1C3UCU5"/>
<dbReference type="NCBIfam" id="NF041818">
    <property type="entry name" value="Dsr1"/>
    <property type="match status" value="1"/>
</dbReference>
<protein>
    <submittedName>
        <fullName evidence="1">SIR2-like domain-containing protein</fullName>
    </submittedName>
</protein>
<name>A0A1C3UCU5_9BRAD</name>
<dbReference type="InterPro" id="IPR029035">
    <property type="entry name" value="DHS-like_NAD/FAD-binding_dom"/>
</dbReference>
<organism evidence="1 2">
    <name type="scientific">Bradyrhizobium yuanmingense</name>
    <dbReference type="NCBI Taxonomy" id="108015"/>
    <lineage>
        <taxon>Bacteria</taxon>
        <taxon>Pseudomonadati</taxon>
        <taxon>Pseudomonadota</taxon>
        <taxon>Alphaproteobacteria</taxon>
        <taxon>Hyphomicrobiales</taxon>
        <taxon>Nitrobacteraceae</taxon>
        <taxon>Bradyrhizobium</taxon>
    </lineage>
</organism>
<evidence type="ECO:0000313" key="2">
    <source>
        <dbReference type="Proteomes" id="UP000183174"/>
    </source>
</evidence>
<reference evidence="1 2" key="1">
    <citation type="submission" date="2016-08" db="EMBL/GenBank/DDBJ databases">
        <authorList>
            <person name="Seilhamer J.J."/>
        </authorList>
    </citation>
    <scope>NUCLEOTIDE SEQUENCE [LARGE SCALE GENOMIC DNA]</scope>
    <source>
        <strain evidence="1 2">CCBAU 10071</strain>
    </source>
</reference>
<dbReference type="RefSeq" id="WP_036027441.1">
    <property type="nucleotide sequence ID" value="NZ_FMAE01000001.1"/>
</dbReference>
<accession>A0A1C3UCU5</accession>
<dbReference type="Pfam" id="PF13289">
    <property type="entry name" value="SIR2_2"/>
    <property type="match status" value="1"/>
</dbReference>
<sequence>MQFIANGPDIPDSLLQAHEEGRVVFFCGAGISYPAGLPGFKGLVDDVYKRVGISRLAIEQDAYDRNQFDATLDLLERRLPGNRIAVRQKLMEALKPNWRRKGATDTHDALLELARCRDGSLRLVTTNFDRIFERVGKRPGKAFEPYAAPMLPIPKNSRWNGLVYLHGLLPLKPDDTSLHRLVLTSGDFGLAYLTERWAARFVGELFRNYIVCFVGYSINDPVLRYMMDALAADRLLGEFTPQAYAFGDYETGHEHAKTVEWAAKGVTPILYEVRAGSHSALHDTLKSWAATYRGGTLGKEQIVVAHALARPSGSTRQDDFVGRMLWALSDESGMPAKRFADFNPVPTLEWLEAFSDQRYLHRDLPRFGVPPRQDVDDKLRFSLIQRPAPYRYAPLMTLVSGGAGGSQWDDVMFHLARWLARHLNDPGLILWVAQRGGQLHERWAWQIEHQLNHFAQLLREGRIAELDDIRAQSPNAIPGPLLQIVWRLLLTGHVKATWRDLDFYRWKDRLKRDGLTTALRLQLRELLSPKVKLKKPFRWGSEEDAGEPTSIKQLVDWELVLAADHVRSSIRDLTDDQWRGALPTLLDDLQQLLRDALDLLRELGEADDRDDRSFWDLPSVTPHWQNRGFRDWVILIELLRDAWVEAYKSTPDRARSTAAAWFNIPYPTFKRLALFAASHNDAVDSETWVRWLVSDDQWWLWSGGTKRETMRLLVLQGSTLSPEARETLETAILAGPPRKMYREGLAPEDWDSIVEDAIWLRLAKLREGGSALGQDASLRLDSLTVAEPRRRLASNERDEFSHWMSGTGDPDFESRRRIDIAPRKRADLVQWLKHAQPKTSSLYDEDTWLDVCRTRFFHSLLALCDLANEGIWPVARWREALQAWSDANLLSRSWRYGAPLVQRMPDETMREISHSLTWWMRAVSKSAAPHEGILLDLCKRSLAMPSNSDADGKDPGNEPVTDAINHPVGHVAEALLDLWFERKPNDNEGLPHDIEPLFTAMCEVGVVRFRHGRVLLASRLIALFRVDRPWTEKYLLPHFDWDRNPIEARSAWEGFLWSPRLYRPLLIAFKRQFLSTAHHFESLGDHGRQYAAFLTYAALDPADGYTSEDFQDAVGALPAEGLLEVVQALTQALGGAGAQREDYWKNRIQPFWQQIWPKSRDLASGSISESLAIMCVAGEDIFPSVLAVVADWLGPIEHPHYAVHRLHTTGLCTRFPEAALRLLAAILSDQFWAPTDLRDCLDAIGQAKPSLRSDYRYQRLTEYARRRNH</sequence>
<proteinExistence type="predicted"/>
<dbReference type="EMBL" id="FMAE01000001">
    <property type="protein sequence ID" value="SCB13346.1"/>
    <property type="molecule type" value="Genomic_DNA"/>
</dbReference>
<dbReference type="SUPFAM" id="SSF52467">
    <property type="entry name" value="DHS-like NAD/FAD-binding domain"/>
    <property type="match status" value="1"/>
</dbReference>
<gene>
    <name evidence="1" type="ORF">GA0061099_1001964</name>
</gene>
<dbReference type="Gene3D" id="3.40.50.1220">
    <property type="entry name" value="TPP-binding domain"/>
    <property type="match status" value="1"/>
</dbReference>
<evidence type="ECO:0000313" key="1">
    <source>
        <dbReference type="EMBL" id="SCB13346.1"/>
    </source>
</evidence>